<organism evidence="1 2">
    <name type="scientific">Edaphobacillus lindanitolerans</name>
    <dbReference type="NCBI Taxonomy" id="550447"/>
    <lineage>
        <taxon>Bacteria</taxon>
        <taxon>Bacillati</taxon>
        <taxon>Bacillota</taxon>
        <taxon>Bacilli</taxon>
        <taxon>Bacillales</taxon>
        <taxon>Bacillaceae</taxon>
        <taxon>Edaphobacillus</taxon>
    </lineage>
</organism>
<sequence length="137" mass="16279">MITNRANEIYQQIARSLDELIPEEWDKTLMYMEDWDDSSTVYFFYYPTTGASPVLSHDIPERFHIDEDDFEMKEYELIEVGRSLQKVFEEEGQEPWTSFTFILGKDGQFKIDYAYEDLSDVDPGEQREAWKAKYGID</sequence>
<dbReference type="Proteomes" id="UP000187550">
    <property type="component" value="Unassembled WGS sequence"/>
</dbReference>
<evidence type="ECO:0000313" key="1">
    <source>
        <dbReference type="EMBL" id="SIT87183.1"/>
    </source>
</evidence>
<dbReference type="AlphaFoldDB" id="A0A1U7PRF4"/>
<protein>
    <recommendedName>
        <fullName evidence="3">DUF600 family protein</fullName>
    </recommendedName>
</protein>
<name>A0A1U7PRF4_9BACI</name>
<dbReference type="STRING" id="550447.SAMN05428946_1988"/>
<dbReference type="InterPro" id="IPR006728">
    <property type="entry name" value="YezG-like"/>
</dbReference>
<dbReference type="Pfam" id="PF04634">
    <property type="entry name" value="YezG-like"/>
    <property type="match status" value="1"/>
</dbReference>
<dbReference type="Gene3D" id="3.30.500.20">
    <property type="entry name" value="BH3703-like domains"/>
    <property type="match status" value="1"/>
</dbReference>
<reference evidence="2" key="1">
    <citation type="submission" date="2017-01" db="EMBL/GenBank/DDBJ databases">
        <authorList>
            <person name="Varghese N."/>
            <person name="Submissions S."/>
        </authorList>
    </citation>
    <scope>NUCLEOTIDE SEQUENCE [LARGE SCALE GENOMIC DNA]</scope>
    <source>
        <strain evidence="2">MNA4</strain>
    </source>
</reference>
<accession>A0A1U7PRF4</accession>
<dbReference type="NCBIfam" id="TIGR01741">
    <property type="entry name" value="staph_tand_hypo"/>
    <property type="match status" value="1"/>
</dbReference>
<keyword evidence="2" id="KW-1185">Reference proteome</keyword>
<gene>
    <name evidence="1" type="ORF">SAMN05428946_1988</name>
</gene>
<dbReference type="InterPro" id="IPR036170">
    <property type="entry name" value="YezG-like_sf"/>
</dbReference>
<dbReference type="RefSeq" id="WP_076758610.1">
    <property type="nucleotide sequence ID" value="NZ_FTPL01000003.1"/>
</dbReference>
<proteinExistence type="predicted"/>
<dbReference type="SUPFAM" id="SSF160424">
    <property type="entry name" value="BH3703-like"/>
    <property type="match status" value="1"/>
</dbReference>
<evidence type="ECO:0008006" key="3">
    <source>
        <dbReference type="Google" id="ProtNLM"/>
    </source>
</evidence>
<dbReference type="EMBL" id="FTPL01000003">
    <property type="protein sequence ID" value="SIT87183.1"/>
    <property type="molecule type" value="Genomic_DNA"/>
</dbReference>
<evidence type="ECO:0000313" key="2">
    <source>
        <dbReference type="Proteomes" id="UP000187550"/>
    </source>
</evidence>